<dbReference type="AlphaFoldDB" id="A0A820MM06"/>
<evidence type="ECO:0000313" key="1">
    <source>
        <dbReference type="EMBL" id="CAF4375991.1"/>
    </source>
</evidence>
<gene>
    <name evidence="1" type="ORF">JBS370_LOCUS42692</name>
</gene>
<accession>A0A820MM06</accession>
<evidence type="ECO:0000313" key="2">
    <source>
        <dbReference type="Proteomes" id="UP000663836"/>
    </source>
</evidence>
<protein>
    <submittedName>
        <fullName evidence="1">Uncharacterized protein</fullName>
    </submittedName>
</protein>
<comment type="caution">
    <text evidence="1">The sequence shown here is derived from an EMBL/GenBank/DDBJ whole genome shotgun (WGS) entry which is preliminary data.</text>
</comment>
<organism evidence="1 2">
    <name type="scientific">Rotaria sordida</name>
    <dbReference type="NCBI Taxonomy" id="392033"/>
    <lineage>
        <taxon>Eukaryota</taxon>
        <taxon>Metazoa</taxon>
        <taxon>Spiralia</taxon>
        <taxon>Gnathifera</taxon>
        <taxon>Rotifera</taxon>
        <taxon>Eurotatoria</taxon>
        <taxon>Bdelloidea</taxon>
        <taxon>Philodinida</taxon>
        <taxon>Philodinidae</taxon>
        <taxon>Rotaria</taxon>
    </lineage>
</organism>
<proteinExistence type="predicted"/>
<feature type="non-terminal residue" evidence="1">
    <location>
        <position position="21"/>
    </location>
</feature>
<name>A0A820MM06_9BILA</name>
<dbReference type="EMBL" id="CAJOBD010058828">
    <property type="protein sequence ID" value="CAF4375991.1"/>
    <property type="molecule type" value="Genomic_DNA"/>
</dbReference>
<sequence length="21" mass="2471">MICPIGGDPQQRYGYPYNLVW</sequence>
<dbReference type="Proteomes" id="UP000663836">
    <property type="component" value="Unassembled WGS sequence"/>
</dbReference>
<reference evidence="1" key="1">
    <citation type="submission" date="2021-02" db="EMBL/GenBank/DDBJ databases">
        <authorList>
            <person name="Nowell W R."/>
        </authorList>
    </citation>
    <scope>NUCLEOTIDE SEQUENCE</scope>
</reference>